<accession>A0A4R5UV54</accession>
<evidence type="ECO:0000259" key="1">
    <source>
        <dbReference type="Pfam" id="PF09423"/>
    </source>
</evidence>
<dbReference type="InterPro" id="IPR038607">
    <property type="entry name" value="PhoD-like_sf"/>
</dbReference>
<evidence type="ECO:0000313" key="3">
    <source>
        <dbReference type="Proteomes" id="UP000295438"/>
    </source>
</evidence>
<dbReference type="EMBL" id="SMUW01000036">
    <property type="protein sequence ID" value="TDK42916.1"/>
    <property type="molecule type" value="Genomic_DNA"/>
</dbReference>
<reference evidence="2 3" key="1">
    <citation type="submission" date="2019-03" db="EMBL/GenBank/DDBJ databases">
        <title>Algoriphagus aquimaris sp. nov., isolated form marine sediment in Pohang, Korea.</title>
        <authorList>
            <person name="Kim J."/>
            <person name="Yoon S.-H."/>
            <person name="Lee S.-S."/>
        </authorList>
    </citation>
    <scope>NUCLEOTIDE SEQUENCE [LARGE SCALE GENOMIC DNA]</scope>
    <source>
        <strain evidence="2 3">F21</strain>
    </source>
</reference>
<dbReference type="Pfam" id="PF09423">
    <property type="entry name" value="PhoD"/>
    <property type="match status" value="1"/>
</dbReference>
<dbReference type="PANTHER" id="PTHR33987:SF1">
    <property type="entry name" value="CALCINEURIN-LIKE METALLO-PHOSPHOESTERASE SUPERFAMILY PROTEIN"/>
    <property type="match status" value="1"/>
</dbReference>
<name>A0A4R5UV54_9BACT</name>
<dbReference type="Gene3D" id="3.60.21.70">
    <property type="entry name" value="PhoD-like phosphatase"/>
    <property type="match status" value="1"/>
</dbReference>
<dbReference type="Proteomes" id="UP000295438">
    <property type="component" value="Unassembled WGS sequence"/>
</dbReference>
<proteinExistence type="predicted"/>
<gene>
    <name evidence="2" type="ORF">E1898_15930</name>
</gene>
<feature type="domain" description="PhoD-like phosphatase metallophosphatase" evidence="1">
    <location>
        <begin position="67"/>
        <end position="303"/>
    </location>
</feature>
<dbReference type="CDD" id="cd07389">
    <property type="entry name" value="MPP_PhoD"/>
    <property type="match status" value="1"/>
</dbReference>
<comment type="caution">
    <text evidence="2">The sequence shown here is derived from an EMBL/GenBank/DDBJ whole genome shotgun (WGS) entry which is preliminary data.</text>
</comment>
<keyword evidence="3" id="KW-1185">Reference proteome</keyword>
<dbReference type="SUPFAM" id="SSF56300">
    <property type="entry name" value="Metallo-dependent phosphatases"/>
    <property type="match status" value="1"/>
</dbReference>
<dbReference type="InterPro" id="IPR018946">
    <property type="entry name" value="PhoD-like_MPP"/>
</dbReference>
<evidence type="ECO:0000313" key="2">
    <source>
        <dbReference type="EMBL" id="TDK42916.1"/>
    </source>
</evidence>
<dbReference type="PANTHER" id="PTHR33987">
    <property type="entry name" value="CALCINEURIN-LIKE METALLO-PHOSPHOESTERASE SUPERFAMILY PROTEIN"/>
    <property type="match status" value="1"/>
</dbReference>
<dbReference type="InterPro" id="IPR029052">
    <property type="entry name" value="Metallo-depent_PP-like"/>
</dbReference>
<protein>
    <submittedName>
        <fullName evidence="2">Alkaline phosphatase family protein</fullName>
    </submittedName>
</protein>
<sequence>MGKRKSQSFRSSKEKSKAVKNLKTLGLILLVGFPLFFACKPKGLTSSKDEITRIAFGSCNRQDSPQPLWQSIVADNPELWIWMGDNIYGDSPNMDTLRAKYNRQNQVESYQALKRNSKIIGIWDDHDYGINDGGKYFAQKAASQQLMLDFLDVPQAAPERKREGAYAAHLFGKGENLVKVILLDARYHRDTLMRIDRVYQPNVDGQILGEEQWKWLENELKTSPAKVNLIVSGIQFLPTQHAYEKWANFPQERERLLSLIAASGAKTPILLSGDRHIAELMKMTDERFPDGIYEITSSGLTHTWSSISEEPNRYRIGDLIAKLNYGLAEIDWENQEIAFQIKGEDGEVFSVLEVPFTD</sequence>
<dbReference type="AlphaFoldDB" id="A0A4R5UV54"/>
<organism evidence="2 3">
    <name type="scientific">Algoriphagus formosus</name>
    <dbReference type="NCBI Taxonomy" id="2007308"/>
    <lineage>
        <taxon>Bacteria</taxon>
        <taxon>Pseudomonadati</taxon>
        <taxon>Bacteroidota</taxon>
        <taxon>Cytophagia</taxon>
        <taxon>Cytophagales</taxon>
        <taxon>Cyclobacteriaceae</taxon>
        <taxon>Algoriphagus</taxon>
    </lineage>
</organism>